<evidence type="ECO:0000256" key="3">
    <source>
        <dbReference type="ARBA" id="ARBA00006793"/>
    </source>
</evidence>
<accession>A0AAN8AEJ2</accession>
<keyword evidence="9" id="KW-0233">DNA recombination</keyword>
<dbReference type="SUPFAM" id="SSF75553">
    <property type="entry name" value="Smc hinge domain"/>
    <property type="match status" value="1"/>
</dbReference>
<feature type="coiled-coil region" evidence="15">
    <location>
        <begin position="666"/>
        <end position="700"/>
    </location>
</feature>
<feature type="domain" description="RecF/RecN/SMC N-terminal" evidence="17">
    <location>
        <begin position="55"/>
        <end position="1054"/>
    </location>
</feature>
<dbReference type="PANTHER" id="PTHR19306:SF7">
    <property type="entry name" value="SI:DKEY-119F1.1"/>
    <property type="match status" value="1"/>
</dbReference>
<dbReference type="FunFam" id="3.40.50.300:FF:003232">
    <property type="entry name" value="Structural maintenance of chromosomes 6, gene 1"/>
    <property type="match status" value="1"/>
</dbReference>
<dbReference type="InterPro" id="IPR036277">
    <property type="entry name" value="SMC_hinge_sf"/>
</dbReference>
<comment type="similarity">
    <text evidence="3">Belongs to the SMC family. SMC6 subfamily.</text>
</comment>
<proteinExistence type="inferred from homology"/>
<keyword evidence="10" id="KW-0234">DNA repair</keyword>
<dbReference type="GO" id="GO:0003697">
    <property type="term" value="F:single-stranded DNA binding"/>
    <property type="evidence" value="ECO:0007669"/>
    <property type="project" value="TreeGrafter"/>
</dbReference>
<evidence type="ECO:0000256" key="4">
    <source>
        <dbReference type="ARBA" id="ARBA00022454"/>
    </source>
</evidence>
<evidence type="ECO:0000256" key="12">
    <source>
        <dbReference type="ARBA" id="ARBA00053909"/>
    </source>
</evidence>
<dbReference type="GO" id="GO:0051276">
    <property type="term" value="P:chromosome organization"/>
    <property type="evidence" value="ECO:0007669"/>
    <property type="project" value="InterPro"/>
</dbReference>
<keyword evidence="8 15" id="KW-0175">Coiled coil</keyword>
<dbReference type="AlphaFoldDB" id="A0AAN8AEJ2"/>
<evidence type="ECO:0000256" key="9">
    <source>
        <dbReference type="ARBA" id="ARBA00023172"/>
    </source>
</evidence>
<dbReference type="GO" id="GO:0000724">
    <property type="term" value="P:double-strand break repair via homologous recombination"/>
    <property type="evidence" value="ECO:0007669"/>
    <property type="project" value="TreeGrafter"/>
</dbReference>
<evidence type="ECO:0000256" key="2">
    <source>
        <dbReference type="ARBA" id="ARBA00004286"/>
    </source>
</evidence>
<evidence type="ECO:0000256" key="13">
    <source>
        <dbReference type="ARBA" id="ARBA00064605"/>
    </source>
</evidence>
<reference evidence="18 19" key="1">
    <citation type="journal article" date="2023" name="Genes (Basel)">
        <title>Chromosome-Level Genome Assembly and Circadian Gene Repertoire of the Patagonia Blennie Eleginops maclovinus-The Closest Ancestral Proxy of Antarctic Cryonotothenioids.</title>
        <authorList>
            <person name="Cheng C.C."/>
            <person name="Rivera-Colon A.G."/>
            <person name="Minhas B.F."/>
            <person name="Wilson L."/>
            <person name="Rayamajhi N."/>
            <person name="Vargas-Chacoff L."/>
            <person name="Catchen J.M."/>
        </authorList>
    </citation>
    <scope>NUCLEOTIDE SEQUENCE [LARGE SCALE GENOMIC DNA]</scope>
    <source>
        <strain evidence="18">JMC-PN-2008</strain>
    </source>
</reference>
<dbReference type="GO" id="GO:0035861">
    <property type="term" value="C:site of double-strand break"/>
    <property type="evidence" value="ECO:0007669"/>
    <property type="project" value="TreeGrafter"/>
</dbReference>
<feature type="compositionally biased region" description="Acidic residues" evidence="16">
    <location>
        <begin position="25"/>
        <end position="35"/>
    </location>
</feature>
<evidence type="ECO:0000256" key="11">
    <source>
        <dbReference type="ARBA" id="ARBA00023242"/>
    </source>
</evidence>
<dbReference type="GO" id="GO:0030915">
    <property type="term" value="C:Smc5-Smc6 complex"/>
    <property type="evidence" value="ECO:0007669"/>
    <property type="project" value="TreeGrafter"/>
</dbReference>
<keyword evidence="4" id="KW-0158">Chromosome</keyword>
<dbReference type="Gene3D" id="1.10.287.1490">
    <property type="match status" value="2"/>
</dbReference>
<dbReference type="Gene3D" id="3.40.50.300">
    <property type="entry name" value="P-loop containing nucleotide triphosphate hydrolases"/>
    <property type="match status" value="2"/>
</dbReference>
<dbReference type="GO" id="GO:0005634">
    <property type="term" value="C:nucleus"/>
    <property type="evidence" value="ECO:0007669"/>
    <property type="project" value="UniProtKB-SubCell"/>
</dbReference>
<dbReference type="Proteomes" id="UP001346869">
    <property type="component" value="Unassembled WGS sequence"/>
</dbReference>
<keyword evidence="5" id="KW-0547">Nucleotide-binding</keyword>
<feature type="coiled-coil region" evidence="15">
    <location>
        <begin position="827"/>
        <end position="854"/>
    </location>
</feature>
<evidence type="ECO:0000256" key="8">
    <source>
        <dbReference type="ARBA" id="ARBA00023054"/>
    </source>
</evidence>
<dbReference type="PANTHER" id="PTHR19306">
    <property type="entry name" value="STRUCTURAL MAINTENANCE OF CHROMOSOMES 5,6 SMC5, SMC6"/>
    <property type="match status" value="1"/>
</dbReference>
<feature type="coiled-coil region" evidence="15">
    <location>
        <begin position="743"/>
        <end position="798"/>
    </location>
</feature>
<feature type="coiled-coil region" evidence="15">
    <location>
        <begin position="237"/>
        <end position="271"/>
    </location>
</feature>
<name>A0AAN8AEJ2_ELEMC</name>
<comment type="caution">
    <text evidence="18">The sequence shown here is derived from an EMBL/GenBank/DDBJ whole genome shotgun (WGS) entry which is preliminary data.</text>
</comment>
<keyword evidence="7" id="KW-0067">ATP-binding</keyword>
<comment type="function">
    <text evidence="12">Core component of the SMC5-SMC6 complex, a complex involved in repair of DNA double-strand breaks by homologous recombination. The complex may promote sister chromatid homologous recombination by recruiting the SMC1-SMC3 cohesin complex to double-strand breaks. The complex is required for telomere maintenance via recombination and mediates sumoylation of shelterin complex (telosome) components.</text>
</comment>
<keyword evidence="19" id="KW-1185">Reference proteome</keyword>
<feature type="coiled-coil region" evidence="15">
    <location>
        <begin position="311"/>
        <end position="345"/>
    </location>
</feature>
<evidence type="ECO:0000256" key="1">
    <source>
        <dbReference type="ARBA" id="ARBA00004123"/>
    </source>
</evidence>
<sequence length="1090" mass="125162">MPKRKRKSSPVREEPSTPVVTAVERDDEDESDWDQEDHQPKKQCLSEVVSDAGIVESITLKNFMCHSHLGPFTFGPNVNFIVGNNGSGKSAVLTALIVTLGGNAHATNRGLSLKGFVKEGESSANVSITLRNKGRDAYKPEVFGPAIIVDLKITREGLRTYKLRSLSGQMVSTKKEELLSILDNFNIQVNNPVSVLTQEMSKYFLHSKGEGDKYKFFMKSTQLDQMREDFVHIKTTKQSTENKIEQQAQCLKDLKRKYREKEDRFKNLSSLDEMETKLEELQKQMAWSLVLEMENDLKPLQEKLQSDRRSTEKYDAKVEEWKNKVQEAEGKYRQIEEQLEGVTQQVQELQPKCAQLKAEAQKKNALVNSSEVTVHRCRAHLRDLEKDKVQLSSRIKDLKLSISQTSGAESQARTERMEQMQAELENLTHQISALGQQVDQYRHACSRATEEQGKMKREQDVLQRSIDANRRNLQTMESSRSNRLRRFGEHMPALLHAIDEAHRRGQLKHKPRGPLGHLISLKDPELALAVEVCLKGQLQAFTCDNHDDEKVLQGIMSNVCPKVRRPAIITSSFLPHVHDTRSRAVNHPQYPSVLQSLEIEDPVVANCLIDQRGIESILLIKNQTEARRVIQGSPPRNCTQAFSKDGDQIFNNRSYSSDQYRANYLSGDVEEEIRHLHREMENQKAQAARFQQQMRKLDDDVKQNEGLLRRAQMDERTIKNKSTKMQLELSELQNVEEPQCEDLSTLEEELQEIVSKISSKHAECDVAQAQMADCKAAYEKAEHEYKQHKEQIFTFTEDAEHVKDELSKTDQEVVRCKHHKKHYDEKRSAHLRSIQELEGRLKSKENELQTSVAKATRICSQRKDLRRTPRSLDNEINRLKVKIATEQEQQGNSEEVVRQYQEALQNYKNMALQMKNLQSFIKCLDSVLNQRLCVYTNLRRFLSARCKYYFDSTLAQRGYTGSMNFDHTSETLSISVHPGQGDSADLSDMRCLSGGERSFSTVCFVLSLWAITEAPFRCLDEFDVFMDMVNRRISMDMMLKVASGQRNRQFIFLTPQSMSSLPQSPSISILRLKDPERGNDEQTNSEDEDQ</sequence>
<dbReference type="GO" id="GO:0003684">
    <property type="term" value="F:damaged DNA binding"/>
    <property type="evidence" value="ECO:0007669"/>
    <property type="project" value="TreeGrafter"/>
</dbReference>
<feature type="region of interest" description="Disordered" evidence="16">
    <location>
        <begin position="1058"/>
        <end position="1090"/>
    </location>
</feature>
<evidence type="ECO:0000256" key="6">
    <source>
        <dbReference type="ARBA" id="ARBA00022763"/>
    </source>
</evidence>
<reference evidence="18 19" key="2">
    <citation type="journal article" date="2023" name="Mol. Biol. Evol.">
        <title>Genomics of Secondarily Temperate Adaptation in the Only Non-Antarctic Icefish.</title>
        <authorList>
            <person name="Rivera-Colon A.G."/>
            <person name="Rayamajhi N."/>
            <person name="Minhas B.F."/>
            <person name="Madrigal G."/>
            <person name="Bilyk K.T."/>
            <person name="Yoon V."/>
            <person name="Hune M."/>
            <person name="Gregory S."/>
            <person name="Cheng C.H.C."/>
            <person name="Catchen J.M."/>
        </authorList>
    </citation>
    <scope>NUCLEOTIDE SEQUENCE [LARGE SCALE GENOMIC DNA]</scope>
    <source>
        <strain evidence="18">JMC-PN-2008</strain>
    </source>
</reference>
<dbReference type="GO" id="GO:0005524">
    <property type="term" value="F:ATP binding"/>
    <property type="evidence" value="ECO:0007669"/>
    <property type="project" value="UniProtKB-KW"/>
</dbReference>
<dbReference type="FunFam" id="3.40.50.300:FF:000959">
    <property type="entry name" value="structural maintenance of chromosomes protein 6"/>
    <property type="match status" value="1"/>
</dbReference>
<feature type="compositionally biased region" description="Low complexity" evidence="16">
    <location>
        <begin position="1058"/>
        <end position="1070"/>
    </location>
</feature>
<evidence type="ECO:0000313" key="19">
    <source>
        <dbReference type="Proteomes" id="UP001346869"/>
    </source>
</evidence>
<dbReference type="InterPro" id="IPR027417">
    <property type="entry name" value="P-loop_NTPase"/>
</dbReference>
<gene>
    <name evidence="18" type="ORF">PBY51_006775</name>
</gene>
<evidence type="ECO:0000256" key="16">
    <source>
        <dbReference type="SAM" id="MobiDB-lite"/>
    </source>
</evidence>
<keyword evidence="11" id="KW-0539">Nucleus</keyword>
<feature type="compositionally biased region" description="Basic and acidic residues" evidence="16">
    <location>
        <begin position="1071"/>
        <end position="1080"/>
    </location>
</feature>
<evidence type="ECO:0000313" key="18">
    <source>
        <dbReference type="EMBL" id="KAK5852944.1"/>
    </source>
</evidence>
<evidence type="ECO:0000256" key="10">
    <source>
        <dbReference type="ARBA" id="ARBA00023204"/>
    </source>
</evidence>
<evidence type="ECO:0000259" key="17">
    <source>
        <dbReference type="Pfam" id="PF02463"/>
    </source>
</evidence>
<keyword evidence="6" id="KW-0227">DNA damage</keyword>
<dbReference type="EMBL" id="JAUZQC010000020">
    <property type="protein sequence ID" value="KAK5852944.1"/>
    <property type="molecule type" value="Genomic_DNA"/>
</dbReference>
<protein>
    <recommendedName>
        <fullName evidence="14">Structural maintenance of chromosomes protein 6</fullName>
    </recommendedName>
</protein>
<dbReference type="Pfam" id="PF02463">
    <property type="entry name" value="SMC_N"/>
    <property type="match status" value="1"/>
</dbReference>
<dbReference type="InterPro" id="IPR003395">
    <property type="entry name" value="RecF/RecN/SMC_N"/>
</dbReference>
<comment type="subcellular location">
    <subcellularLocation>
        <location evidence="2">Chromosome</location>
    </subcellularLocation>
    <subcellularLocation>
        <location evidence="1">Nucleus</location>
    </subcellularLocation>
</comment>
<dbReference type="SUPFAM" id="SSF52540">
    <property type="entry name" value="P-loop containing nucleoside triphosphate hydrolases"/>
    <property type="match status" value="2"/>
</dbReference>
<evidence type="ECO:0000256" key="7">
    <source>
        <dbReference type="ARBA" id="ARBA00022840"/>
    </source>
</evidence>
<organism evidence="18 19">
    <name type="scientific">Eleginops maclovinus</name>
    <name type="common">Patagonian blennie</name>
    <name type="synonym">Eleginus maclovinus</name>
    <dbReference type="NCBI Taxonomy" id="56733"/>
    <lineage>
        <taxon>Eukaryota</taxon>
        <taxon>Metazoa</taxon>
        <taxon>Chordata</taxon>
        <taxon>Craniata</taxon>
        <taxon>Vertebrata</taxon>
        <taxon>Euteleostomi</taxon>
        <taxon>Actinopterygii</taxon>
        <taxon>Neopterygii</taxon>
        <taxon>Teleostei</taxon>
        <taxon>Neoteleostei</taxon>
        <taxon>Acanthomorphata</taxon>
        <taxon>Eupercaria</taxon>
        <taxon>Perciformes</taxon>
        <taxon>Notothenioidei</taxon>
        <taxon>Eleginopidae</taxon>
        <taxon>Eleginops</taxon>
    </lineage>
</organism>
<comment type="subunit">
    <text evidence="13">Forms a heterodimer with smc5. Component of the SMC5-SMC6 complex which consists at least of smc5, smc6, nsmce2, nsmce1 and nsmce4a.</text>
</comment>
<evidence type="ECO:0000256" key="15">
    <source>
        <dbReference type="SAM" id="Coils"/>
    </source>
</evidence>
<evidence type="ECO:0000256" key="5">
    <source>
        <dbReference type="ARBA" id="ARBA00022741"/>
    </source>
</evidence>
<feature type="coiled-coil region" evidence="15">
    <location>
        <begin position="381"/>
        <end position="444"/>
    </location>
</feature>
<feature type="region of interest" description="Disordered" evidence="16">
    <location>
        <begin position="1"/>
        <end position="41"/>
    </location>
</feature>
<evidence type="ECO:0000256" key="14">
    <source>
        <dbReference type="ARBA" id="ARBA00069480"/>
    </source>
</evidence>